<keyword evidence="1" id="KW-0472">Membrane</keyword>
<keyword evidence="1" id="KW-1133">Transmembrane helix</keyword>
<protein>
    <submittedName>
        <fullName evidence="2">Uncharacterized protein</fullName>
    </submittedName>
</protein>
<sequence length="109" mass="12213">MCPCSCEFKRKLDYWASQNTTNYTMAELRVILAPVLEEIKRNLTVDKSTLTKTKLKYISAKDNRSSASQVGAVGIAFMTVVIGGLILIDILSIRRHVETIKSASKPFKF</sequence>
<evidence type="ECO:0000313" key="2">
    <source>
        <dbReference type="EMBL" id="CAG2192617.1"/>
    </source>
</evidence>
<evidence type="ECO:0000256" key="1">
    <source>
        <dbReference type="SAM" id="Phobius"/>
    </source>
</evidence>
<name>A0A8S3Q7R5_MYTED</name>
<dbReference type="EMBL" id="CAJPWZ010000418">
    <property type="protein sequence ID" value="CAG2192617.1"/>
    <property type="molecule type" value="Genomic_DNA"/>
</dbReference>
<organism evidence="2 3">
    <name type="scientific">Mytilus edulis</name>
    <name type="common">Blue mussel</name>
    <dbReference type="NCBI Taxonomy" id="6550"/>
    <lineage>
        <taxon>Eukaryota</taxon>
        <taxon>Metazoa</taxon>
        <taxon>Spiralia</taxon>
        <taxon>Lophotrochozoa</taxon>
        <taxon>Mollusca</taxon>
        <taxon>Bivalvia</taxon>
        <taxon>Autobranchia</taxon>
        <taxon>Pteriomorphia</taxon>
        <taxon>Mytilida</taxon>
        <taxon>Mytiloidea</taxon>
        <taxon>Mytilidae</taxon>
        <taxon>Mytilinae</taxon>
        <taxon>Mytilus</taxon>
    </lineage>
</organism>
<reference evidence="2" key="1">
    <citation type="submission" date="2021-03" db="EMBL/GenBank/DDBJ databases">
        <authorList>
            <person name="Bekaert M."/>
        </authorList>
    </citation>
    <scope>NUCLEOTIDE SEQUENCE</scope>
</reference>
<keyword evidence="1" id="KW-0812">Transmembrane</keyword>
<dbReference type="AlphaFoldDB" id="A0A8S3Q7R5"/>
<dbReference type="OrthoDB" id="6074878at2759"/>
<gene>
    <name evidence="2" type="ORF">MEDL_7764</name>
</gene>
<proteinExistence type="predicted"/>
<feature type="transmembrane region" description="Helical" evidence="1">
    <location>
        <begin position="70"/>
        <end position="91"/>
    </location>
</feature>
<dbReference type="Proteomes" id="UP000683360">
    <property type="component" value="Unassembled WGS sequence"/>
</dbReference>
<evidence type="ECO:0000313" key="3">
    <source>
        <dbReference type="Proteomes" id="UP000683360"/>
    </source>
</evidence>
<comment type="caution">
    <text evidence="2">The sequence shown here is derived from an EMBL/GenBank/DDBJ whole genome shotgun (WGS) entry which is preliminary data.</text>
</comment>
<accession>A0A8S3Q7R5</accession>
<keyword evidence="3" id="KW-1185">Reference proteome</keyword>